<dbReference type="InterPro" id="IPR000868">
    <property type="entry name" value="Isochorismatase-like_dom"/>
</dbReference>
<evidence type="ECO:0000259" key="2">
    <source>
        <dbReference type="Pfam" id="PF00857"/>
    </source>
</evidence>
<name>A0A562D2T8_9GAMM</name>
<proteinExistence type="predicted"/>
<organism evidence="3 4">
    <name type="scientific">Pseudoxanthomonas taiwanensis J19</name>
    <dbReference type="NCBI Taxonomy" id="935569"/>
    <lineage>
        <taxon>Bacteria</taxon>
        <taxon>Pseudomonadati</taxon>
        <taxon>Pseudomonadota</taxon>
        <taxon>Gammaproteobacteria</taxon>
        <taxon>Lysobacterales</taxon>
        <taxon>Lysobacteraceae</taxon>
        <taxon>Pseudoxanthomonas</taxon>
    </lineage>
</organism>
<dbReference type="OrthoDB" id="9807387at2"/>
<protein>
    <submittedName>
        <fullName evidence="3">Nicotinamidase-related amidase</fullName>
    </submittedName>
</protein>
<evidence type="ECO:0000313" key="3">
    <source>
        <dbReference type="EMBL" id="TWH03942.1"/>
    </source>
</evidence>
<accession>A0A562D2T8</accession>
<dbReference type="InterPro" id="IPR036380">
    <property type="entry name" value="Isochorismatase-like_sf"/>
</dbReference>
<keyword evidence="4" id="KW-1185">Reference proteome</keyword>
<keyword evidence="1" id="KW-0378">Hydrolase</keyword>
<dbReference type="PANTHER" id="PTHR43540">
    <property type="entry name" value="PEROXYUREIDOACRYLATE/UREIDOACRYLATE AMIDOHYDROLASE-RELATED"/>
    <property type="match status" value="1"/>
</dbReference>
<comment type="caution">
    <text evidence="3">The sequence shown here is derived from an EMBL/GenBank/DDBJ whole genome shotgun (WGS) entry which is preliminary data.</text>
</comment>
<feature type="domain" description="Isochorismatase-like" evidence="2">
    <location>
        <begin position="13"/>
        <end position="173"/>
    </location>
</feature>
<sequence>MDVAKDRRRRTPALLLVDMINLFDFPDGAAMATAARRITPALVRLRARFDRAGAPVIHVNDNFAQWRGEFRDLVASCVEAGGIPAEIATRLAPQPQHYHVLKPKHSAFASSALPVLLAKLGVRRLVITGIAADSCVLATAQDANMAEYGTWVPSDCVASRQPQRKREALSLLSRSLNARTVASNRVHGLFPQ</sequence>
<dbReference type="Gene3D" id="3.40.50.850">
    <property type="entry name" value="Isochorismatase-like"/>
    <property type="match status" value="1"/>
</dbReference>
<dbReference type="Pfam" id="PF00857">
    <property type="entry name" value="Isochorismatase"/>
    <property type="match status" value="1"/>
</dbReference>
<evidence type="ECO:0000256" key="1">
    <source>
        <dbReference type="ARBA" id="ARBA00022801"/>
    </source>
</evidence>
<dbReference type="Proteomes" id="UP000321583">
    <property type="component" value="Unassembled WGS sequence"/>
</dbReference>
<evidence type="ECO:0000313" key="4">
    <source>
        <dbReference type="Proteomes" id="UP000321583"/>
    </source>
</evidence>
<dbReference type="PANTHER" id="PTHR43540:SF6">
    <property type="entry name" value="ISOCHORISMATASE-LIKE DOMAIN-CONTAINING PROTEIN"/>
    <property type="match status" value="1"/>
</dbReference>
<dbReference type="EMBL" id="VLJS01000109">
    <property type="protein sequence ID" value="TWH03942.1"/>
    <property type="molecule type" value="Genomic_DNA"/>
</dbReference>
<dbReference type="GO" id="GO:0016787">
    <property type="term" value="F:hydrolase activity"/>
    <property type="evidence" value="ECO:0007669"/>
    <property type="project" value="UniProtKB-KW"/>
</dbReference>
<dbReference type="SUPFAM" id="SSF52499">
    <property type="entry name" value="Isochorismatase-like hydrolases"/>
    <property type="match status" value="1"/>
</dbReference>
<dbReference type="RefSeq" id="WP_019397316.1">
    <property type="nucleotide sequence ID" value="NZ_VLJS01000109.1"/>
</dbReference>
<gene>
    <name evidence="3" type="ORF">L613_007600000110</name>
</gene>
<dbReference type="InterPro" id="IPR050272">
    <property type="entry name" value="Isochorismatase-like_hydrls"/>
</dbReference>
<reference evidence="3 4" key="1">
    <citation type="submission" date="2019-07" db="EMBL/GenBank/DDBJ databases">
        <title>Genome sequencing of lignin-degrading bacterial isolates.</title>
        <authorList>
            <person name="Gladden J."/>
        </authorList>
    </citation>
    <scope>NUCLEOTIDE SEQUENCE [LARGE SCALE GENOMIC DNA]</scope>
    <source>
        <strain evidence="3 4">J19</strain>
    </source>
</reference>
<dbReference type="CDD" id="cd00431">
    <property type="entry name" value="cysteine_hydrolases"/>
    <property type="match status" value="1"/>
</dbReference>
<dbReference type="AlphaFoldDB" id="A0A562D2T8"/>